<accession>A0ABP9X148</accession>
<protein>
    <submittedName>
        <fullName evidence="1">Uncharacterized protein</fullName>
    </submittedName>
</protein>
<dbReference type="RefSeq" id="WP_345722738.1">
    <property type="nucleotide sequence ID" value="NZ_BAABRU010000010.1"/>
</dbReference>
<organism evidence="1 2">
    <name type="scientific">Herpetosiphon gulosus</name>
    <dbReference type="NCBI Taxonomy" id="1973496"/>
    <lineage>
        <taxon>Bacteria</taxon>
        <taxon>Bacillati</taxon>
        <taxon>Chloroflexota</taxon>
        <taxon>Chloroflexia</taxon>
        <taxon>Herpetosiphonales</taxon>
        <taxon>Herpetosiphonaceae</taxon>
        <taxon>Herpetosiphon</taxon>
    </lineage>
</organism>
<comment type="caution">
    <text evidence="1">The sequence shown here is derived from an EMBL/GenBank/DDBJ whole genome shotgun (WGS) entry which is preliminary data.</text>
</comment>
<proteinExistence type="predicted"/>
<name>A0ABP9X148_9CHLR</name>
<sequence length="53" mass="5512">MLNIQTQPFNRSLALAIIAALALLILATSVINPAPLSAAFEPQTPAVCSFCGQ</sequence>
<dbReference type="Proteomes" id="UP001428290">
    <property type="component" value="Unassembled WGS sequence"/>
</dbReference>
<keyword evidence="2" id="KW-1185">Reference proteome</keyword>
<evidence type="ECO:0000313" key="1">
    <source>
        <dbReference type="EMBL" id="GAA5529125.1"/>
    </source>
</evidence>
<reference evidence="1 2" key="1">
    <citation type="submission" date="2024-02" db="EMBL/GenBank/DDBJ databases">
        <title>Herpetosiphon gulosus NBRC 112829.</title>
        <authorList>
            <person name="Ichikawa N."/>
            <person name="Katano-Makiyama Y."/>
            <person name="Hidaka K."/>
        </authorList>
    </citation>
    <scope>NUCLEOTIDE SEQUENCE [LARGE SCALE GENOMIC DNA]</scope>
    <source>
        <strain evidence="1 2">NBRC 112829</strain>
    </source>
</reference>
<dbReference type="EMBL" id="BAABRU010000010">
    <property type="protein sequence ID" value="GAA5529125.1"/>
    <property type="molecule type" value="Genomic_DNA"/>
</dbReference>
<gene>
    <name evidence="1" type="ORF">Hgul01_02929</name>
</gene>
<evidence type="ECO:0000313" key="2">
    <source>
        <dbReference type="Proteomes" id="UP001428290"/>
    </source>
</evidence>